<dbReference type="InterPro" id="IPR050464">
    <property type="entry name" value="Zeta_carotene_desat/Oxidored"/>
</dbReference>
<protein>
    <recommendedName>
        <fullName evidence="3">Amine oxidase domain-containing protein</fullName>
    </recommendedName>
</protein>
<proteinExistence type="predicted"/>
<keyword evidence="1" id="KW-1133">Transmembrane helix</keyword>
<dbReference type="Pfam" id="PF13450">
    <property type="entry name" value="NAD_binding_8"/>
    <property type="match status" value="1"/>
</dbReference>
<dbReference type="AlphaFoldDB" id="A0A6C0F6D3"/>
<name>A0A6C0F6D3_9ZZZZ</name>
<keyword evidence="1" id="KW-0472">Membrane</keyword>
<evidence type="ECO:0000313" key="2">
    <source>
        <dbReference type="EMBL" id="QHT37218.1"/>
    </source>
</evidence>
<evidence type="ECO:0000256" key="1">
    <source>
        <dbReference type="SAM" id="Phobius"/>
    </source>
</evidence>
<dbReference type="InterPro" id="IPR036188">
    <property type="entry name" value="FAD/NAD-bd_sf"/>
</dbReference>
<dbReference type="SUPFAM" id="SSF51905">
    <property type="entry name" value="FAD/NAD(P)-binding domain"/>
    <property type="match status" value="1"/>
</dbReference>
<reference evidence="2" key="1">
    <citation type="journal article" date="2020" name="Nature">
        <title>Giant virus diversity and host interactions through global metagenomics.</title>
        <authorList>
            <person name="Schulz F."/>
            <person name="Roux S."/>
            <person name="Paez-Espino D."/>
            <person name="Jungbluth S."/>
            <person name="Walsh D.A."/>
            <person name="Denef V.J."/>
            <person name="McMahon K.D."/>
            <person name="Konstantinidis K.T."/>
            <person name="Eloe-Fadrosh E.A."/>
            <person name="Kyrpides N.C."/>
            <person name="Woyke T."/>
        </authorList>
    </citation>
    <scope>NUCLEOTIDE SEQUENCE</scope>
    <source>
        <strain evidence="2">GVMAG-S-ERX555967-131</strain>
    </source>
</reference>
<organism evidence="2">
    <name type="scientific">viral metagenome</name>
    <dbReference type="NCBI Taxonomy" id="1070528"/>
    <lineage>
        <taxon>unclassified sequences</taxon>
        <taxon>metagenomes</taxon>
        <taxon>organismal metagenomes</taxon>
    </lineage>
</organism>
<dbReference type="GO" id="GO:0016491">
    <property type="term" value="F:oxidoreductase activity"/>
    <property type="evidence" value="ECO:0007669"/>
    <property type="project" value="TreeGrafter"/>
</dbReference>
<dbReference type="Gene3D" id="3.50.50.60">
    <property type="entry name" value="FAD/NAD(P)-binding domain"/>
    <property type="match status" value="1"/>
</dbReference>
<accession>A0A6C0F6D3</accession>
<feature type="transmembrane region" description="Helical" evidence="1">
    <location>
        <begin position="444"/>
        <end position="464"/>
    </location>
</feature>
<evidence type="ECO:0008006" key="3">
    <source>
        <dbReference type="Google" id="ProtNLM"/>
    </source>
</evidence>
<sequence length="469" mass="54207">MYDYVIIGGGPGGINTALHLSNKYKVCLIESLESLGGCHRVRYAPNKVNNDIEEVHTEHGPRVYIGSYLNFWSWIKQFDTSKDDFIEYYSMFSYEVLSFMKFTPIEFLSLTWAFIRHNILHISYSDNYTVDDFMNHIGFTDESRLKLDKLCRTLDGGDTHKTLLGVFLEICDTGPYKIYEPTKPLNHLIWNKAHDLLVDRNVNILFDSNVSKIDKNVVYLQNGTLLKTNKIIVTVPPVACANIEGLDKYFANLEKRAYEQEYDSYLCATVGFDKFVQKHKWGIPGEHPWQLITMDMGRYFNKNTYPGVKSMFVISVTYPENVDPKLGMTANDMNSSIFLHRIVEIIREEYDISIDNKCVIKSLNPSLSKKNKEWVEHDRAFVLSPPGFLKPNSELEDKDQVWFTGHHIGNSFHRYNSIESAIQNSNALLSRIEPDITIPNYKPLMMSSIITMFILIILIIYLIFKINSY</sequence>
<dbReference type="PANTHER" id="PTHR42923">
    <property type="entry name" value="PROTOPORPHYRINOGEN OXIDASE"/>
    <property type="match status" value="1"/>
</dbReference>
<dbReference type="EMBL" id="MN738791">
    <property type="protein sequence ID" value="QHT37218.1"/>
    <property type="molecule type" value="Genomic_DNA"/>
</dbReference>
<keyword evidence="1" id="KW-0812">Transmembrane</keyword>